<dbReference type="Gene3D" id="3.40.50.300">
    <property type="entry name" value="P-loop containing nucleotide triphosphate hydrolases"/>
    <property type="match status" value="1"/>
</dbReference>
<dbReference type="GO" id="GO:0006355">
    <property type="term" value="P:regulation of DNA-templated transcription"/>
    <property type="evidence" value="ECO:0007669"/>
    <property type="project" value="InterPro"/>
</dbReference>
<dbReference type="InterPro" id="IPR002078">
    <property type="entry name" value="Sigma_54_int"/>
</dbReference>
<dbReference type="AlphaFoldDB" id="E4T3N5"/>
<dbReference type="InterPro" id="IPR025662">
    <property type="entry name" value="Sigma_54_int_dom_ATP-bd_1"/>
</dbReference>
<dbReference type="InterPro" id="IPR027417">
    <property type="entry name" value="P-loop_NTPase"/>
</dbReference>
<dbReference type="EMBL" id="CP002345">
    <property type="protein sequence ID" value="ADQ79329.1"/>
    <property type="molecule type" value="Genomic_DNA"/>
</dbReference>
<dbReference type="GO" id="GO:0005524">
    <property type="term" value="F:ATP binding"/>
    <property type="evidence" value="ECO:0007669"/>
    <property type="project" value="UniProtKB-KW"/>
</dbReference>
<dbReference type="eggNOG" id="COG2204">
    <property type="taxonomic scope" value="Bacteria"/>
</dbReference>
<keyword evidence="7" id="KW-1185">Reference proteome</keyword>
<feature type="domain" description="Sigma-54 factor interaction" evidence="5">
    <location>
        <begin position="15"/>
        <end position="244"/>
    </location>
</feature>
<dbReference type="InterPro" id="IPR002197">
    <property type="entry name" value="HTH_Fis"/>
</dbReference>
<dbReference type="PROSITE" id="PS00675">
    <property type="entry name" value="SIGMA54_INTERACT_1"/>
    <property type="match status" value="1"/>
</dbReference>
<dbReference type="PANTHER" id="PTHR32071:SF121">
    <property type="entry name" value="SIGMA L-DEPENDENT TRANSCRIPTIONAL REGULATOR YQIR-RELATED"/>
    <property type="match status" value="1"/>
</dbReference>
<keyword evidence="2" id="KW-0067">ATP-binding</keyword>
<reference key="1">
    <citation type="submission" date="2010-11" db="EMBL/GenBank/DDBJ databases">
        <title>The complete genome of Paludibacter propionicigenes DSM 17365.</title>
        <authorList>
            <consortium name="US DOE Joint Genome Institute (JGI-PGF)"/>
            <person name="Lucas S."/>
            <person name="Copeland A."/>
            <person name="Lapidus A."/>
            <person name="Bruce D."/>
            <person name="Goodwin L."/>
            <person name="Pitluck S."/>
            <person name="Kyrpides N."/>
            <person name="Mavromatis K."/>
            <person name="Ivanova N."/>
            <person name="Munk A.C."/>
            <person name="Brettin T."/>
            <person name="Detter J.C."/>
            <person name="Han C."/>
            <person name="Tapia R."/>
            <person name="Land M."/>
            <person name="Hauser L."/>
            <person name="Markowitz V."/>
            <person name="Cheng J.-F."/>
            <person name="Hugenholtz P."/>
            <person name="Woyke T."/>
            <person name="Wu D."/>
            <person name="Gronow S."/>
            <person name="Wellnitz S."/>
            <person name="Brambilla E."/>
            <person name="Klenk H.-P."/>
            <person name="Eisen J.A."/>
        </authorList>
    </citation>
    <scope>NUCLEOTIDE SEQUENCE</scope>
    <source>
        <strain>WB4</strain>
    </source>
</reference>
<dbReference type="InterPro" id="IPR009057">
    <property type="entry name" value="Homeodomain-like_sf"/>
</dbReference>
<dbReference type="OrthoDB" id="9810703at2"/>
<dbReference type="InterPro" id="IPR003593">
    <property type="entry name" value="AAA+_ATPase"/>
</dbReference>
<dbReference type="Proteomes" id="UP000008718">
    <property type="component" value="Chromosome"/>
</dbReference>
<keyword evidence="3" id="KW-0805">Transcription regulation</keyword>
<dbReference type="InterPro" id="IPR058031">
    <property type="entry name" value="AAA_lid_NorR"/>
</dbReference>
<keyword evidence="1" id="KW-0547">Nucleotide-binding</keyword>
<dbReference type="Pfam" id="PF25601">
    <property type="entry name" value="AAA_lid_14"/>
    <property type="match status" value="1"/>
</dbReference>
<dbReference type="InterPro" id="IPR025943">
    <property type="entry name" value="Sigma_54_int_dom_ATP-bd_2"/>
</dbReference>
<name>E4T3N5_PALPW</name>
<dbReference type="Gene3D" id="1.10.10.60">
    <property type="entry name" value="Homeodomain-like"/>
    <property type="match status" value="1"/>
</dbReference>
<keyword evidence="4" id="KW-0804">Transcription</keyword>
<reference evidence="6 7" key="2">
    <citation type="journal article" date="2011" name="Stand. Genomic Sci.">
        <title>Complete genome sequence of Paludibacter propionicigenes type strain (WB4).</title>
        <authorList>
            <person name="Gronow S."/>
            <person name="Munk C."/>
            <person name="Lapidus A."/>
            <person name="Nolan M."/>
            <person name="Lucas S."/>
            <person name="Hammon N."/>
            <person name="Deshpande S."/>
            <person name="Cheng J.F."/>
            <person name="Tapia R."/>
            <person name="Han C."/>
            <person name="Goodwin L."/>
            <person name="Pitluck S."/>
            <person name="Liolios K."/>
            <person name="Ivanova N."/>
            <person name="Mavromatis K."/>
            <person name="Mikhailova N."/>
            <person name="Pati A."/>
            <person name="Chen A."/>
            <person name="Palaniappan K."/>
            <person name="Land M."/>
            <person name="Hauser L."/>
            <person name="Chang Y.J."/>
            <person name="Jeffries C.D."/>
            <person name="Brambilla E."/>
            <person name="Rohde M."/>
            <person name="Goker M."/>
            <person name="Detter J.C."/>
            <person name="Woyke T."/>
            <person name="Bristow J."/>
            <person name="Eisen J.A."/>
            <person name="Markowitz V."/>
            <person name="Hugenholtz P."/>
            <person name="Kyrpides N.C."/>
            <person name="Klenk H.P."/>
        </authorList>
    </citation>
    <scope>NUCLEOTIDE SEQUENCE [LARGE SCALE GENOMIC DNA]</scope>
    <source>
        <strain evidence="7">DSM 17365 / JCM 13257 / WB4</strain>
    </source>
</reference>
<dbReference type="Gene3D" id="1.10.8.60">
    <property type="match status" value="1"/>
</dbReference>
<evidence type="ECO:0000256" key="3">
    <source>
        <dbReference type="ARBA" id="ARBA00023015"/>
    </source>
</evidence>
<evidence type="ECO:0000256" key="4">
    <source>
        <dbReference type="ARBA" id="ARBA00023163"/>
    </source>
</evidence>
<dbReference type="PROSITE" id="PS00676">
    <property type="entry name" value="SIGMA54_INTERACT_2"/>
    <property type="match status" value="1"/>
</dbReference>
<dbReference type="CDD" id="cd00009">
    <property type="entry name" value="AAA"/>
    <property type="match status" value="1"/>
</dbReference>
<dbReference type="SUPFAM" id="SSF46689">
    <property type="entry name" value="Homeodomain-like"/>
    <property type="match status" value="1"/>
</dbReference>
<dbReference type="KEGG" id="ppn:Palpr_1182"/>
<dbReference type="STRING" id="694427.Palpr_1182"/>
<protein>
    <submittedName>
        <fullName evidence="6">Transcriptional regulator</fullName>
    </submittedName>
</protein>
<dbReference type="HOGENOM" id="CLU_000445_119_1_10"/>
<dbReference type="PRINTS" id="PR01590">
    <property type="entry name" value="HTHFIS"/>
</dbReference>
<dbReference type="Pfam" id="PF02954">
    <property type="entry name" value="HTH_8"/>
    <property type="match status" value="1"/>
</dbReference>
<dbReference type="RefSeq" id="WP_013444698.1">
    <property type="nucleotide sequence ID" value="NC_014734.1"/>
</dbReference>
<dbReference type="GO" id="GO:0043565">
    <property type="term" value="F:sequence-specific DNA binding"/>
    <property type="evidence" value="ECO:0007669"/>
    <property type="project" value="InterPro"/>
</dbReference>
<evidence type="ECO:0000313" key="6">
    <source>
        <dbReference type="EMBL" id="ADQ79329.1"/>
    </source>
</evidence>
<dbReference type="PANTHER" id="PTHR32071">
    <property type="entry name" value="TRANSCRIPTIONAL REGULATORY PROTEIN"/>
    <property type="match status" value="1"/>
</dbReference>
<proteinExistence type="predicted"/>
<gene>
    <name evidence="6" type="ordered locus">Palpr_1182</name>
</gene>
<sequence length="429" mass="48993">MQQSEIQAVKQRFGIIGTSEILNRAIDIAVQVAPTDLSVLITGESGVGKENFPQIIHYYSHRKHGPYIAVNCGAIPEGTIDSELFGHEKGSFTGATADRKGYFEVADGGTIFLDEVGELPLSTQVRLLRVLETGEFIKVGSSKTQKTNVRVVAATNLNMTQATRDGKFREDLFYRLNTVPISVPALRERKEDIVLLFRKFASDFAEKYRMPAVRLTEDARQLLSNYYWNGNVRQLKNITEQISVIEQQREITAQILRAYLPKDDVERLPALFSSSTNDAKTFNSEREILYQVLFDMKKDMTDLKKIVHEIISTQNIDIKHDDINYSTAFLNRKDTIISASNSPVEYQNEKVVRDAKPFENHYDEAEPIQDAEEYHEVESMQKPLTLAGMEREMIKMTLDKYKGKRKLAADELDISERTLYRKIKEYGIE</sequence>
<evidence type="ECO:0000259" key="5">
    <source>
        <dbReference type="PROSITE" id="PS50045"/>
    </source>
</evidence>
<dbReference type="Pfam" id="PF00158">
    <property type="entry name" value="Sigma54_activat"/>
    <property type="match status" value="1"/>
</dbReference>
<evidence type="ECO:0000256" key="2">
    <source>
        <dbReference type="ARBA" id="ARBA00022840"/>
    </source>
</evidence>
<evidence type="ECO:0000256" key="1">
    <source>
        <dbReference type="ARBA" id="ARBA00022741"/>
    </source>
</evidence>
<dbReference type="PROSITE" id="PS50045">
    <property type="entry name" value="SIGMA54_INTERACT_4"/>
    <property type="match status" value="1"/>
</dbReference>
<organism evidence="6 7">
    <name type="scientific">Paludibacter propionicigenes (strain DSM 17365 / JCM 13257 / WB4)</name>
    <dbReference type="NCBI Taxonomy" id="694427"/>
    <lineage>
        <taxon>Bacteria</taxon>
        <taxon>Pseudomonadati</taxon>
        <taxon>Bacteroidota</taxon>
        <taxon>Bacteroidia</taxon>
        <taxon>Bacteroidales</taxon>
        <taxon>Paludibacteraceae</taxon>
        <taxon>Paludibacter</taxon>
    </lineage>
</organism>
<evidence type="ECO:0000313" key="7">
    <source>
        <dbReference type="Proteomes" id="UP000008718"/>
    </source>
</evidence>
<dbReference type="FunFam" id="3.40.50.300:FF:000006">
    <property type="entry name" value="DNA-binding transcriptional regulator NtrC"/>
    <property type="match status" value="1"/>
</dbReference>
<dbReference type="SMART" id="SM00382">
    <property type="entry name" value="AAA"/>
    <property type="match status" value="1"/>
</dbReference>
<accession>E4T3N5</accession>
<dbReference type="SUPFAM" id="SSF52540">
    <property type="entry name" value="P-loop containing nucleoside triphosphate hydrolases"/>
    <property type="match status" value="1"/>
</dbReference>